<proteinExistence type="predicted"/>
<protein>
    <submittedName>
        <fullName evidence="3">Alpha-beta hydrolase superfamily lysophospholipase</fullName>
    </submittedName>
</protein>
<evidence type="ECO:0000313" key="4">
    <source>
        <dbReference type="Proteomes" id="UP000530564"/>
    </source>
</evidence>
<dbReference type="InterPro" id="IPR000073">
    <property type="entry name" value="AB_hydrolase_1"/>
</dbReference>
<keyword evidence="4" id="KW-1185">Reference proteome</keyword>
<dbReference type="EMBL" id="JACIDK010000003">
    <property type="protein sequence ID" value="MBB3891883.1"/>
    <property type="molecule type" value="Genomic_DNA"/>
</dbReference>
<evidence type="ECO:0000259" key="2">
    <source>
        <dbReference type="Pfam" id="PF12146"/>
    </source>
</evidence>
<dbReference type="PANTHER" id="PTHR11614">
    <property type="entry name" value="PHOSPHOLIPASE-RELATED"/>
    <property type="match status" value="1"/>
</dbReference>
<accession>A0A840A2H0</accession>
<feature type="domain" description="Serine aminopeptidase S33" evidence="2">
    <location>
        <begin position="59"/>
        <end position="295"/>
    </location>
</feature>
<keyword evidence="3" id="KW-0378">Hydrolase</keyword>
<dbReference type="InterPro" id="IPR029058">
    <property type="entry name" value="AB_hydrolase_fold"/>
</dbReference>
<dbReference type="AlphaFoldDB" id="A0A840A2H0"/>
<name>A0A840A2H0_9CAUL</name>
<dbReference type="GO" id="GO:0016787">
    <property type="term" value="F:hydrolase activity"/>
    <property type="evidence" value="ECO:0007669"/>
    <property type="project" value="UniProtKB-KW"/>
</dbReference>
<dbReference type="Gene3D" id="3.40.50.1820">
    <property type="entry name" value="alpha/beta hydrolase"/>
    <property type="match status" value="1"/>
</dbReference>
<feature type="chain" id="PRO_5032609467" evidence="1">
    <location>
        <begin position="22"/>
        <end position="345"/>
    </location>
</feature>
<reference evidence="3 4" key="1">
    <citation type="submission" date="2020-08" db="EMBL/GenBank/DDBJ databases">
        <title>Genomic Encyclopedia of Type Strains, Phase IV (KMG-IV): sequencing the most valuable type-strain genomes for metagenomic binning, comparative biology and taxonomic classification.</title>
        <authorList>
            <person name="Goeker M."/>
        </authorList>
    </citation>
    <scope>NUCLEOTIDE SEQUENCE [LARGE SCALE GENOMIC DNA]</scope>
    <source>
        <strain evidence="3 4">DSM 21793</strain>
    </source>
</reference>
<dbReference type="SUPFAM" id="SSF53474">
    <property type="entry name" value="alpha/beta-Hydrolases"/>
    <property type="match status" value="1"/>
</dbReference>
<evidence type="ECO:0000256" key="1">
    <source>
        <dbReference type="SAM" id="SignalP"/>
    </source>
</evidence>
<dbReference type="PROSITE" id="PS51257">
    <property type="entry name" value="PROKAR_LIPOPROTEIN"/>
    <property type="match status" value="1"/>
</dbReference>
<dbReference type="Pfam" id="PF12146">
    <property type="entry name" value="Hydrolase_4"/>
    <property type="match status" value="1"/>
</dbReference>
<dbReference type="InterPro" id="IPR051044">
    <property type="entry name" value="MAG_DAG_Lipase"/>
</dbReference>
<keyword evidence="1" id="KW-0732">Signal</keyword>
<dbReference type="PRINTS" id="PR00111">
    <property type="entry name" value="ABHYDROLASE"/>
</dbReference>
<evidence type="ECO:0000313" key="3">
    <source>
        <dbReference type="EMBL" id="MBB3891883.1"/>
    </source>
</evidence>
<comment type="caution">
    <text evidence="3">The sequence shown here is derived from an EMBL/GenBank/DDBJ whole genome shotgun (WGS) entry which is preliminary data.</text>
</comment>
<organism evidence="3 4">
    <name type="scientific">Phenylobacterium haematophilum</name>
    <dbReference type="NCBI Taxonomy" id="98513"/>
    <lineage>
        <taxon>Bacteria</taxon>
        <taxon>Pseudomonadati</taxon>
        <taxon>Pseudomonadota</taxon>
        <taxon>Alphaproteobacteria</taxon>
        <taxon>Caulobacterales</taxon>
        <taxon>Caulobacteraceae</taxon>
        <taxon>Phenylobacterium</taxon>
    </lineage>
</organism>
<dbReference type="InterPro" id="IPR022742">
    <property type="entry name" value="Hydrolase_4"/>
</dbReference>
<gene>
    <name evidence="3" type="ORF">GGQ61_002611</name>
</gene>
<dbReference type="RefSeq" id="WP_343056133.1">
    <property type="nucleotide sequence ID" value="NZ_JACIDK010000003.1"/>
</dbReference>
<dbReference type="Proteomes" id="UP000530564">
    <property type="component" value="Unassembled WGS sequence"/>
</dbReference>
<feature type="signal peptide" evidence="1">
    <location>
        <begin position="1"/>
        <end position="21"/>
    </location>
</feature>
<sequence>MKRLVAIAVALMLSACTPLMVQQAGAPPSGFQGPRLEQDAFVSFDGARLGLSRWEARGDPQAVVVALHGMNDYANAFHLAAPYWAQNGVTTYAFDQRGFGRSPNRGIWGGDELMINDLRTMVSVVRMRHPGVPLIVAGESMGGAVAIEAFASDVPPDADRLILMAPAVWGWSNQPLPYKTMLWLASRFTAAKVYEPPRWLTSRVKPTDNHEELVAMGRDPLMVWGARSDTLYGLVAMMERAWAGTGQIKVPTLYIYGANDEIIPEKPSFQAASKLKPTDRSAYYAKGWHLMTRDRQGPVVWADLLSFIKTPQAPLPSGAPTIPGSPTQPNAPINAEAAARLRAGL</sequence>